<accession>A0A1R4AC42</accession>
<keyword evidence="2" id="KW-1185">Reference proteome</keyword>
<dbReference type="OrthoDB" id="332663at2759"/>
<keyword evidence="1" id="KW-0648">Protein biosynthesis</keyword>
<protein>
    <submittedName>
        <fullName evidence="1">THO complex subunit 1 transcription elongation factor</fullName>
    </submittedName>
</protein>
<dbReference type="KEGG" id="bmic:BMR1_03g03650"/>
<reference evidence="1 2" key="3">
    <citation type="journal article" date="2016" name="Sci. Rep.">
        <title>Genome-wide diversity and gene expression profiling of Babesia microti isolates identify polymorphic genes that mediate host-pathogen interactions.</title>
        <authorList>
            <person name="Silva J.C."/>
            <person name="Cornillot E."/>
            <person name="McCracken C."/>
            <person name="Usmani-Brown S."/>
            <person name="Dwivedi A."/>
            <person name="Ifeonu O.O."/>
            <person name="Crabtree J."/>
            <person name="Gotia H.T."/>
            <person name="Virji A.Z."/>
            <person name="Reynes C."/>
            <person name="Colinge J."/>
            <person name="Kumar V."/>
            <person name="Lawres L."/>
            <person name="Pazzi J.E."/>
            <person name="Pablo J.V."/>
            <person name="Hung C."/>
            <person name="Brancato J."/>
            <person name="Kumari P."/>
            <person name="Orvis J."/>
            <person name="Tretina K."/>
            <person name="Chibucos M."/>
            <person name="Ott S."/>
            <person name="Sadzewicz L."/>
            <person name="Sengamalay N."/>
            <person name="Shetty A.C."/>
            <person name="Su Q."/>
            <person name="Tallon L."/>
            <person name="Fraser C.M."/>
            <person name="Frutos R."/>
            <person name="Molina D.M."/>
            <person name="Krause P.J."/>
            <person name="Ben Mamoun C."/>
        </authorList>
    </citation>
    <scope>NUCLEOTIDE SEQUENCE [LARGE SCALE GENOMIC DNA]</scope>
    <source>
        <strain evidence="1 2">RI</strain>
    </source>
</reference>
<sequence length="652" mass="75382">MDIFQGILPISSELTQNGTLNLPKDDIRHHLIELWQLLLKQDELNNSLLTNINYRKSVVEQIRTILKNNENKEGDISSKSHANFILSFKIISVYLINNLTHCSDAFTTMAGNIDTINCIIDILLSLVPDSLDLVIFIDILTELAKVSTIASIAKIVNHVYCQLKTVKKHYIDMETICTNKRRMQTAGAKLIFFVKSIENRMIHTEFLSHPQLSFQLRCILIECLPMSHLGISNKHGLSQIQTTFITTEPDALKFLEEFVQRQPCETMENYTDEITSDYKYKLCNFEPILKLPNYKIYTSYKFTLSFSHLSHNMEAEDESYFSELLDSYQCLLNFYRTLNPNSKVKGPLFAWYKDGIDRGNGIIFSMVCNDVDFWKQFIVESFMALMDLYRVTKPLNPNEEYLCLFNRASHVVFQPDKESIYAKKPTKIRAIINEIQKVLVKFSTKISGFTKFLTTLLATEAQWVYWKRNGCADLLTDITPSPYVEDTIMDPIDESIDTIGNDRDTWINWLKDCMENKEECGVKRAAVQKGNEIGCLSRKFTYETSLRVDPINLDRQADEWGLDVPPNELTDTLETKLNAKLSQYRKKMQIDLDPENQVETPSSEDNVFRFRLGKLFTMHYMDKFVNSTFKLPIGNTCSNMEYIMSSLDQIIN</sequence>
<proteinExistence type="predicted"/>
<evidence type="ECO:0000313" key="2">
    <source>
        <dbReference type="Proteomes" id="UP000002899"/>
    </source>
</evidence>
<dbReference type="VEuPathDB" id="PiroplasmaDB:BMR1_03g03650"/>
<dbReference type="Proteomes" id="UP000002899">
    <property type="component" value="Chromosome III"/>
</dbReference>
<dbReference type="GeneID" id="24425376"/>
<dbReference type="EMBL" id="LN871598">
    <property type="protein sequence ID" value="SJK86591.1"/>
    <property type="molecule type" value="Genomic_DNA"/>
</dbReference>
<dbReference type="AlphaFoldDB" id="A0A1R4AC42"/>
<dbReference type="RefSeq" id="XP_021338731.1">
    <property type="nucleotide sequence ID" value="XM_021482183.1"/>
</dbReference>
<keyword evidence="1" id="KW-0251">Elongation factor</keyword>
<dbReference type="GO" id="GO:0003746">
    <property type="term" value="F:translation elongation factor activity"/>
    <property type="evidence" value="ECO:0007669"/>
    <property type="project" value="UniProtKB-KW"/>
</dbReference>
<organism evidence="1 2">
    <name type="scientific">Babesia microti (strain RI)</name>
    <dbReference type="NCBI Taxonomy" id="1133968"/>
    <lineage>
        <taxon>Eukaryota</taxon>
        <taxon>Sar</taxon>
        <taxon>Alveolata</taxon>
        <taxon>Apicomplexa</taxon>
        <taxon>Aconoidasida</taxon>
        <taxon>Piroplasmida</taxon>
        <taxon>Babesiidae</taxon>
        <taxon>Babesia</taxon>
    </lineage>
</organism>
<reference evidence="1 2" key="2">
    <citation type="journal article" date="2013" name="PLoS ONE">
        <title>Whole genome mapping and re-organization of the nuclear and mitochondrial genomes of Babesia microti isolates.</title>
        <authorList>
            <person name="Cornillot E."/>
            <person name="Dassouli A."/>
            <person name="Garg A."/>
            <person name="Pachikara N."/>
            <person name="Randazzo S."/>
            <person name="Depoix D."/>
            <person name="Carcy B."/>
            <person name="Delbecq S."/>
            <person name="Frutos R."/>
            <person name="Silva J.C."/>
            <person name="Sutton R."/>
            <person name="Krause P.J."/>
            <person name="Mamoun C.B."/>
        </authorList>
    </citation>
    <scope>NUCLEOTIDE SEQUENCE [LARGE SCALE GENOMIC DNA]</scope>
    <source>
        <strain evidence="1 2">RI</strain>
    </source>
</reference>
<name>A0A1R4AC42_BABMR</name>
<reference evidence="1 2" key="1">
    <citation type="journal article" date="2012" name="Nucleic Acids Res.">
        <title>Sequencing of the smallest Apicomplexan genome from the human pathogen Babesia microti.</title>
        <authorList>
            <person name="Cornillot E."/>
            <person name="Hadj-Kaddour K."/>
            <person name="Dassouli A."/>
            <person name="Noel B."/>
            <person name="Ranwez V."/>
            <person name="Vacherie B."/>
            <person name="Augagneur Y."/>
            <person name="Bres V."/>
            <person name="Duclos A."/>
            <person name="Randazzo S."/>
            <person name="Carcy B."/>
            <person name="Debierre-Grockiego F."/>
            <person name="Delbecq S."/>
            <person name="Moubri-Menage K."/>
            <person name="Shams-Eldin H."/>
            <person name="Usmani-Brown S."/>
            <person name="Bringaud F."/>
            <person name="Wincker P."/>
            <person name="Vivares C.P."/>
            <person name="Schwarz R.T."/>
            <person name="Schetters T.P."/>
            <person name="Krause P.J."/>
            <person name="Gorenflot A."/>
            <person name="Berry V."/>
            <person name="Barbe V."/>
            <person name="Ben Mamoun C."/>
        </authorList>
    </citation>
    <scope>NUCLEOTIDE SEQUENCE [LARGE SCALE GENOMIC DNA]</scope>
    <source>
        <strain evidence="1 2">RI</strain>
    </source>
</reference>
<evidence type="ECO:0000313" key="1">
    <source>
        <dbReference type="EMBL" id="SJK86591.1"/>
    </source>
</evidence>